<evidence type="ECO:0000313" key="1">
    <source>
        <dbReference type="EMBL" id="KRT15671.1"/>
    </source>
</evidence>
<dbReference type="EMBL" id="LMZQ01000008">
    <property type="protein sequence ID" value="KRT15671.1"/>
    <property type="molecule type" value="Genomic_DNA"/>
</dbReference>
<dbReference type="Proteomes" id="UP000051950">
    <property type="component" value="Unassembled WGS sequence"/>
</dbReference>
<accession>A0A0T5VP83</accession>
<name>A0A0T5VP83_9SPHI</name>
<comment type="caution">
    <text evidence="1">The sequence shown here is derived from an EMBL/GenBank/DDBJ whole genome shotgun (WGS) entry which is preliminary data.</text>
</comment>
<reference evidence="1 2" key="1">
    <citation type="submission" date="2015-11" db="EMBL/GenBank/DDBJ databases">
        <title>Sequence of Pedobacter ginsenosidimutans.</title>
        <authorList>
            <person name="Carson E."/>
            <person name="Keyser V."/>
            <person name="Newman J."/>
            <person name="Miller J."/>
        </authorList>
    </citation>
    <scope>NUCLEOTIDE SEQUENCE [LARGE SCALE GENOMIC DNA]</scope>
    <source>
        <strain evidence="1 2">KACC 14530</strain>
    </source>
</reference>
<proteinExistence type="predicted"/>
<dbReference type="RefSeq" id="WP_057932823.1">
    <property type="nucleotide sequence ID" value="NZ_LMZQ01000008.1"/>
</dbReference>
<keyword evidence="2" id="KW-1185">Reference proteome</keyword>
<gene>
    <name evidence="1" type="ORF">ASU31_13480</name>
</gene>
<sequence length="120" mass="13350">MSNDIVKTYILNRSSEDIKLSLIIGGIEQTGTSLITLDEDLILKDHPGDLHQQVIGQNNNLHKKVLSIITVITDTSPNHNDTDLYVLLEGGFVTKGYKMQEKVQPGASAIYTAEITFYQF</sequence>
<evidence type="ECO:0000313" key="2">
    <source>
        <dbReference type="Proteomes" id="UP000051950"/>
    </source>
</evidence>
<dbReference type="AlphaFoldDB" id="A0A0T5VP83"/>
<protein>
    <submittedName>
        <fullName evidence="1">Uncharacterized protein</fullName>
    </submittedName>
</protein>
<organism evidence="1 2">
    <name type="scientific">Pedobacter ginsenosidimutans</name>
    <dbReference type="NCBI Taxonomy" id="687842"/>
    <lineage>
        <taxon>Bacteria</taxon>
        <taxon>Pseudomonadati</taxon>
        <taxon>Bacteroidota</taxon>
        <taxon>Sphingobacteriia</taxon>
        <taxon>Sphingobacteriales</taxon>
        <taxon>Sphingobacteriaceae</taxon>
        <taxon>Pedobacter</taxon>
    </lineage>
</organism>
<dbReference type="OrthoDB" id="766212at2"/>